<sequence length="294" mass="33599">MRVDVWMFKVYTLASSCVFQLVSGMGDDPTGGRYLRDFEIGRATGSKTGPNEINSDLQLERSSGKRIYREMEPHGDSKKATRTTVELEKTVKCGCNPWHFAGGFAPKRESNTDALERIWRCHSEAVTNLHRWKSDILKHFTGQGRHDDGLQSNTISESQQFRPHQLLIQQVESLIRQVTHLFEHKFYQLSIKLDVHDPSSRRKLEESFRKVLTSISEIQIQGPSEDMHNLWERFYLNHPSSHTSSTKKLVANSSGNISILDPFVLLTPSISTSTPNLACKKTLQRRNSEILLNF</sequence>
<proteinExistence type="predicted"/>
<gene>
    <name evidence="3" type="ORF">PCANC_12094</name>
    <name evidence="2" type="ORF">PCANC_23949</name>
</gene>
<keyword evidence="4" id="KW-1185">Reference proteome</keyword>
<dbReference type="AlphaFoldDB" id="A0A2N5S3X3"/>
<keyword evidence="1" id="KW-0732">Signal</keyword>
<protein>
    <submittedName>
        <fullName evidence="2">Uncharacterized protein</fullName>
    </submittedName>
</protein>
<evidence type="ECO:0000313" key="3">
    <source>
        <dbReference type="EMBL" id="PLW42236.1"/>
    </source>
</evidence>
<evidence type="ECO:0000313" key="4">
    <source>
        <dbReference type="Proteomes" id="UP000235388"/>
    </source>
</evidence>
<feature type="chain" id="PRO_5015083468" evidence="1">
    <location>
        <begin position="25"/>
        <end position="294"/>
    </location>
</feature>
<dbReference type="Proteomes" id="UP000235388">
    <property type="component" value="Unassembled WGS sequence"/>
</dbReference>
<evidence type="ECO:0000256" key="1">
    <source>
        <dbReference type="SAM" id="SignalP"/>
    </source>
</evidence>
<evidence type="ECO:0000313" key="2">
    <source>
        <dbReference type="EMBL" id="PLW07938.1"/>
    </source>
</evidence>
<feature type="signal peptide" evidence="1">
    <location>
        <begin position="1"/>
        <end position="24"/>
    </location>
</feature>
<reference evidence="2 4" key="1">
    <citation type="submission" date="2017-11" db="EMBL/GenBank/DDBJ databases">
        <title>De novo assembly and phasing of dikaryotic genomes from two isolates of Puccinia coronata f. sp. avenae, the causal agent of oat crown rust.</title>
        <authorList>
            <person name="Miller M.E."/>
            <person name="Zhang Y."/>
            <person name="Omidvar V."/>
            <person name="Sperschneider J."/>
            <person name="Schwessinger B."/>
            <person name="Raley C."/>
            <person name="Palmer J.M."/>
            <person name="Garnica D."/>
            <person name="Upadhyaya N."/>
            <person name="Rathjen J."/>
            <person name="Taylor J.M."/>
            <person name="Park R.F."/>
            <person name="Dodds P.N."/>
            <person name="Hirsch C.D."/>
            <person name="Kianian S.F."/>
            <person name="Figueroa M."/>
        </authorList>
    </citation>
    <scope>NUCLEOTIDE SEQUENCE [LARGE SCALE GENOMIC DNA]</scope>
    <source>
        <strain evidence="2">12NC29</strain>
    </source>
</reference>
<accession>A0A2N5S3X3</accession>
<name>A0A2N5S3X3_9BASI</name>
<comment type="caution">
    <text evidence="2">The sequence shown here is derived from an EMBL/GenBank/DDBJ whole genome shotgun (WGS) entry which is preliminary data.</text>
</comment>
<organism evidence="2 4">
    <name type="scientific">Puccinia coronata f. sp. avenae</name>
    <dbReference type="NCBI Taxonomy" id="200324"/>
    <lineage>
        <taxon>Eukaryota</taxon>
        <taxon>Fungi</taxon>
        <taxon>Dikarya</taxon>
        <taxon>Basidiomycota</taxon>
        <taxon>Pucciniomycotina</taxon>
        <taxon>Pucciniomycetes</taxon>
        <taxon>Pucciniales</taxon>
        <taxon>Pucciniaceae</taxon>
        <taxon>Puccinia</taxon>
    </lineage>
</organism>
<dbReference type="EMBL" id="PGCJ01000160">
    <property type="protein sequence ID" value="PLW42236.1"/>
    <property type="molecule type" value="Genomic_DNA"/>
</dbReference>
<dbReference type="EMBL" id="PGCJ01001192">
    <property type="protein sequence ID" value="PLW07938.1"/>
    <property type="molecule type" value="Genomic_DNA"/>
</dbReference>